<evidence type="ECO:0000313" key="3">
    <source>
        <dbReference type="Proteomes" id="UP000236291"/>
    </source>
</evidence>
<feature type="compositionally biased region" description="Polar residues" evidence="1">
    <location>
        <begin position="97"/>
        <end position="109"/>
    </location>
</feature>
<dbReference type="AlphaFoldDB" id="A0A2K3N9W3"/>
<feature type="region of interest" description="Disordered" evidence="1">
    <location>
        <begin position="146"/>
        <end position="233"/>
    </location>
</feature>
<proteinExistence type="predicted"/>
<dbReference type="ExpressionAtlas" id="A0A2K3N9W3">
    <property type="expression patterns" value="baseline"/>
</dbReference>
<gene>
    <name evidence="2" type="ORF">L195_g023111</name>
</gene>
<name>A0A2K3N9W3_TRIPR</name>
<organism evidence="2 3">
    <name type="scientific">Trifolium pratense</name>
    <name type="common">Red clover</name>
    <dbReference type="NCBI Taxonomy" id="57577"/>
    <lineage>
        <taxon>Eukaryota</taxon>
        <taxon>Viridiplantae</taxon>
        <taxon>Streptophyta</taxon>
        <taxon>Embryophyta</taxon>
        <taxon>Tracheophyta</taxon>
        <taxon>Spermatophyta</taxon>
        <taxon>Magnoliopsida</taxon>
        <taxon>eudicotyledons</taxon>
        <taxon>Gunneridae</taxon>
        <taxon>Pentapetalae</taxon>
        <taxon>rosids</taxon>
        <taxon>fabids</taxon>
        <taxon>Fabales</taxon>
        <taxon>Fabaceae</taxon>
        <taxon>Papilionoideae</taxon>
        <taxon>50 kb inversion clade</taxon>
        <taxon>NPAAA clade</taxon>
        <taxon>Hologalegina</taxon>
        <taxon>IRL clade</taxon>
        <taxon>Trifolieae</taxon>
        <taxon>Trifolium</taxon>
    </lineage>
</organism>
<reference evidence="2 3" key="2">
    <citation type="journal article" date="2017" name="Front. Plant Sci.">
        <title>Gene Classification and Mining of Molecular Markers Useful in Red Clover (Trifolium pratense) Breeding.</title>
        <authorList>
            <person name="Istvanek J."/>
            <person name="Dluhosova J."/>
            <person name="Dluhos P."/>
            <person name="Patkova L."/>
            <person name="Nedelnik J."/>
            <person name="Repkova J."/>
        </authorList>
    </citation>
    <scope>NUCLEOTIDE SEQUENCE [LARGE SCALE GENOMIC DNA]</scope>
    <source>
        <strain evidence="3">cv. Tatra</strain>
        <tissue evidence="2">Young leaves</tissue>
    </source>
</reference>
<evidence type="ECO:0000256" key="1">
    <source>
        <dbReference type="SAM" id="MobiDB-lite"/>
    </source>
</evidence>
<protein>
    <submittedName>
        <fullName evidence="2">Squamous cell carcinoma antigen recognized by T-cells 3-like protein</fullName>
    </submittedName>
</protein>
<feature type="compositionally biased region" description="Polar residues" evidence="1">
    <location>
        <begin position="195"/>
        <end position="215"/>
    </location>
</feature>
<feature type="region of interest" description="Disordered" evidence="1">
    <location>
        <begin position="97"/>
        <end position="117"/>
    </location>
</feature>
<dbReference type="Proteomes" id="UP000236291">
    <property type="component" value="Unassembled WGS sequence"/>
</dbReference>
<sequence>MVKTSLCMVQGLSNLCTLEKVHFFISANVSFFDNSKEETVSPSTVFHICFRNPPTLDIQEAGARSWNTYHHHPHESTVPQPDLKFSVSEIVPAFLHSSDQPSCQSNSDPASLPSLEQHPSQLDLDLSFLVTPRLDELRVFRLQQESKSVEEMENSNPRSNVRDKRKVRSDIADEQSPAKRKKDASGKLKKPPKDNTYQVQNSSQLTKVEGTNQKNNKSDDNRSEQQLTRGKHRAYSDQCTAFISNLHPT</sequence>
<feature type="non-terminal residue" evidence="2">
    <location>
        <position position="249"/>
    </location>
</feature>
<dbReference type="EMBL" id="ASHM01018222">
    <property type="protein sequence ID" value="PNX99841.1"/>
    <property type="molecule type" value="Genomic_DNA"/>
</dbReference>
<feature type="compositionally biased region" description="Basic residues" evidence="1">
    <location>
        <begin position="178"/>
        <end position="190"/>
    </location>
</feature>
<comment type="caution">
    <text evidence="2">The sequence shown here is derived from an EMBL/GenBank/DDBJ whole genome shotgun (WGS) entry which is preliminary data.</text>
</comment>
<evidence type="ECO:0000313" key="2">
    <source>
        <dbReference type="EMBL" id="PNX99841.1"/>
    </source>
</evidence>
<reference evidence="2 3" key="1">
    <citation type="journal article" date="2014" name="Am. J. Bot.">
        <title>Genome assembly and annotation for red clover (Trifolium pratense; Fabaceae).</title>
        <authorList>
            <person name="Istvanek J."/>
            <person name="Jaros M."/>
            <person name="Krenek A."/>
            <person name="Repkova J."/>
        </authorList>
    </citation>
    <scope>NUCLEOTIDE SEQUENCE [LARGE SCALE GENOMIC DNA]</scope>
    <source>
        <strain evidence="3">cv. Tatra</strain>
        <tissue evidence="2">Young leaves</tissue>
    </source>
</reference>
<dbReference type="STRING" id="57577.A0A2K3N9W3"/>
<accession>A0A2K3N9W3</accession>